<protein>
    <submittedName>
        <fullName evidence="2">Uncharacterized protein</fullName>
    </submittedName>
</protein>
<reference evidence="3" key="1">
    <citation type="journal article" date="2019" name="Gigascience">
        <title>De novo genome assembly of the endangered Acer yangbiense, a plant species with extremely small populations endemic to Yunnan Province, China.</title>
        <authorList>
            <person name="Yang J."/>
            <person name="Wariss H.M."/>
            <person name="Tao L."/>
            <person name="Zhang R."/>
            <person name="Yun Q."/>
            <person name="Hollingsworth P."/>
            <person name="Dao Z."/>
            <person name="Luo G."/>
            <person name="Guo H."/>
            <person name="Ma Y."/>
            <person name="Sun W."/>
        </authorList>
    </citation>
    <scope>NUCLEOTIDE SEQUENCE [LARGE SCALE GENOMIC DNA]</scope>
    <source>
        <strain evidence="3">cv. Malutang</strain>
    </source>
</reference>
<proteinExistence type="predicted"/>
<feature type="compositionally biased region" description="Basic residues" evidence="1">
    <location>
        <begin position="35"/>
        <end position="49"/>
    </location>
</feature>
<accession>A0A5C7GYG6</accession>
<evidence type="ECO:0000313" key="3">
    <source>
        <dbReference type="Proteomes" id="UP000323000"/>
    </source>
</evidence>
<feature type="compositionally biased region" description="Basic and acidic residues" evidence="1">
    <location>
        <begin position="67"/>
        <end position="80"/>
    </location>
</feature>
<name>A0A5C7GYG6_9ROSI</name>
<evidence type="ECO:0000256" key="1">
    <source>
        <dbReference type="SAM" id="MobiDB-lite"/>
    </source>
</evidence>
<feature type="region of interest" description="Disordered" evidence="1">
    <location>
        <begin position="21"/>
        <end position="113"/>
    </location>
</feature>
<keyword evidence="3" id="KW-1185">Reference proteome</keyword>
<dbReference type="Proteomes" id="UP000323000">
    <property type="component" value="Chromosome 12"/>
</dbReference>
<dbReference type="EMBL" id="VAHF01000012">
    <property type="protein sequence ID" value="TXG49621.1"/>
    <property type="molecule type" value="Genomic_DNA"/>
</dbReference>
<comment type="caution">
    <text evidence="2">The sequence shown here is derived from an EMBL/GenBank/DDBJ whole genome shotgun (WGS) entry which is preliminary data.</text>
</comment>
<gene>
    <name evidence="2" type="ORF">EZV62_025496</name>
</gene>
<dbReference type="AlphaFoldDB" id="A0A5C7GYG6"/>
<organism evidence="2 3">
    <name type="scientific">Acer yangbiense</name>
    <dbReference type="NCBI Taxonomy" id="1000413"/>
    <lineage>
        <taxon>Eukaryota</taxon>
        <taxon>Viridiplantae</taxon>
        <taxon>Streptophyta</taxon>
        <taxon>Embryophyta</taxon>
        <taxon>Tracheophyta</taxon>
        <taxon>Spermatophyta</taxon>
        <taxon>Magnoliopsida</taxon>
        <taxon>eudicotyledons</taxon>
        <taxon>Gunneridae</taxon>
        <taxon>Pentapetalae</taxon>
        <taxon>rosids</taxon>
        <taxon>malvids</taxon>
        <taxon>Sapindales</taxon>
        <taxon>Sapindaceae</taxon>
        <taxon>Hippocastanoideae</taxon>
        <taxon>Acereae</taxon>
        <taxon>Acer</taxon>
    </lineage>
</organism>
<sequence length="167" mass="18910">MVYESAHMRLPISGHNFSESYNVGPDGLKEMKPKVGSKKRKRINNKKRKLSEGDGVHVGAVALVNMKTEEDRSSERKGGNHDQASAHGLQEMKVEIESRKKKSRPKKKSESEPITLLRNWRSIVFKKRAKLMKKELNVKGDSASDNIVEKLESSLLYKADNHNADQN</sequence>
<evidence type="ECO:0000313" key="2">
    <source>
        <dbReference type="EMBL" id="TXG49621.1"/>
    </source>
</evidence>